<organism evidence="7 8">
    <name type="scientific">Psychrobacillus faecigallinarum</name>
    <dbReference type="NCBI Taxonomy" id="2762235"/>
    <lineage>
        <taxon>Bacteria</taxon>
        <taxon>Bacillati</taxon>
        <taxon>Bacillota</taxon>
        <taxon>Bacilli</taxon>
        <taxon>Bacillales</taxon>
        <taxon>Bacillaceae</taxon>
        <taxon>Psychrobacillus</taxon>
    </lineage>
</organism>
<feature type="transmembrane region" description="Helical" evidence="5">
    <location>
        <begin position="563"/>
        <end position="582"/>
    </location>
</feature>
<evidence type="ECO:0000256" key="3">
    <source>
        <dbReference type="ARBA" id="ARBA00022989"/>
    </source>
</evidence>
<keyword evidence="2 5" id="KW-0812">Transmembrane</keyword>
<dbReference type="Gene3D" id="1.10.287.950">
    <property type="entry name" value="Methyl-accepting chemotaxis protein"/>
    <property type="match status" value="1"/>
</dbReference>
<keyword evidence="3 5" id="KW-1133">Transmembrane helix</keyword>
<evidence type="ECO:0000313" key="7">
    <source>
        <dbReference type="EMBL" id="MBD7944780.1"/>
    </source>
</evidence>
<evidence type="ECO:0000256" key="2">
    <source>
        <dbReference type="ARBA" id="ARBA00022692"/>
    </source>
</evidence>
<dbReference type="Pfam" id="PF12698">
    <property type="entry name" value="ABC2_membrane_3"/>
    <property type="match status" value="2"/>
</dbReference>
<dbReference type="PANTHER" id="PTHR43077:SF5">
    <property type="entry name" value="PHAGE INFECTION PROTEIN"/>
    <property type="match status" value="1"/>
</dbReference>
<feature type="domain" description="ABC-2 type transporter transmembrane" evidence="6">
    <location>
        <begin position="24"/>
        <end position="164"/>
    </location>
</feature>
<feature type="transmembrane region" description="Helical" evidence="5">
    <location>
        <begin position="588"/>
        <end position="613"/>
    </location>
</feature>
<dbReference type="Proteomes" id="UP000640786">
    <property type="component" value="Unassembled WGS sequence"/>
</dbReference>
<dbReference type="EMBL" id="JACSQO010000005">
    <property type="protein sequence ID" value="MBD7944780.1"/>
    <property type="molecule type" value="Genomic_DNA"/>
</dbReference>
<feature type="transmembrane region" description="Helical" evidence="5">
    <location>
        <begin position="678"/>
        <end position="700"/>
    </location>
</feature>
<feature type="transmembrane region" description="Helical" evidence="5">
    <location>
        <begin position="521"/>
        <end position="542"/>
    </location>
</feature>
<evidence type="ECO:0000313" key="8">
    <source>
        <dbReference type="Proteomes" id="UP000640786"/>
    </source>
</evidence>
<dbReference type="InterPro" id="IPR017500">
    <property type="entry name" value="Phage_infect_YhgE_N"/>
</dbReference>
<dbReference type="SUPFAM" id="SSF101967">
    <property type="entry name" value="Adhesin YadA, collagen-binding domain"/>
    <property type="match status" value="1"/>
</dbReference>
<comment type="subcellular location">
    <subcellularLocation>
        <location evidence="1">Membrane</location>
        <topology evidence="1">Multi-pass membrane protein</topology>
    </subcellularLocation>
</comment>
<feature type="transmembrane region" description="Helical" evidence="5">
    <location>
        <begin position="20"/>
        <end position="43"/>
    </location>
</feature>
<keyword evidence="4 5" id="KW-0472">Membrane</keyword>
<dbReference type="InterPro" id="IPR011049">
    <property type="entry name" value="Serralysin-like_metalloprot_C"/>
</dbReference>
<name>A0ABR8RAQ9_9BACI</name>
<accession>A0ABR8RAQ9</accession>
<evidence type="ECO:0000256" key="1">
    <source>
        <dbReference type="ARBA" id="ARBA00004141"/>
    </source>
</evidence>
<dbReference type="Gene3D" id="3.40.1710.10">
    <property type="entry name" value="abc type-2 transporter like domain"/>
    <property type="match status" value="1"/>
</dbReference>
<evidence type="ECO:0000259" key="6">
    <source>
        <dbReference type="Pfam" id="PF12698"/>
    </source>
</evidence>
<proteinExistence type="predicted"/>
<dbReference type="PANTHER" id="PTHR43077">
    <property type="entry name" value="TRANSPORT PERMEASE YVFS-RELATED"/>
    <property type="match status" value="1"/>
</dbReference>
<dbReference type="InterPro" id="IPR013525">
    <property type="entry name" value="ABC2_TM"/>
</dbReference>
<feature type="domain" description="ABC-2 type transporter transmembrane" evidence="6">
    <location>
        <begin position="437"/>
        <end position="693"/>
    </location>
</feature>
<feature type="transmembrane region" description="Helical" evidence="5">
    <location>
        <begin position="620"/>
        <end position="639"/>
    </location>
</feature>
<keyword evidence="8" id="KW-1185">Reference proteome</keyword>
<evidence type="ECO:0000256" key="5">
    <source>
        <dbReference type="SAM" id="Phobius"/>
    </source>
</evidence>
<dbReference type="NCBIfam" id="TIGR03061">
    <property type="entry name" value="pip_yhgE_Nterm"/>
    <property type="match status" value="1"/>
</dbReference>
<protein>
    <submittedName>
        <fullName evidence="7">YhgE/Pip domain-containing protein</fullName>
    </submittedName>
</protein>
<dbReference type="RefSeq" id="WP_191697303.1">
    <property type="nucleotide sequence ID" value="NZ_JACSQO010000005.1"/>
</dbReference>
<dbReference type="InterPro" id="IPR017501">
    <property type="entry name" value="Phage_infect_YhgE_C"/>
</dbReference>
<dbReference type="InterPro" id="IPR051328">
    <property type="entry name" value="T7SS_ABC-Transporter"/>
</dbReference>
<comment type="caution">
    <text evidence="7">The sequence shown here is derived from an EMBL/GenBank/DDBJ whole genome shotgun (WGS) entry which is preliminary data.</text>
</comment>
<sequence>MGAFQMLGKELSKLTEKKGVLFSLIGVLLIPVVYVAVLLSATWGPYDNLDNLPVAFVNNDAGAESGGAPINVGNDLVADLKKNPSLGWNFVSKEEAEKGLKSQKYYMAIEIPEDFSRKVTTVLDANPEVAEVIYTQNEGLNFMAAQVTKSATEKIREQLGNKITETYTKTLFARFGDISNGFASGADGSSKLYEGTANLSAGTSQLLQSLNEKSGDIQKLASGAKTAEDGASQLLSSIKGGEKDIKRLAAGSKEVVQGIDSLKAGSDQVLNGLKTVSTGSTTLSTGLEKQLKPGAEQLAGGMAKVTESTKTLSGGSQGLTEGLKGYLAKHPELATDVEFMTLVGTSDAITKGLAQFDQQVQPLKQGADALVAGATQLTIGSKQLDAGINQLVEGQTAANAGITRLKTGANQVANGNATVASSWTKIGNAVNDLKAGLTQISDGNQTVAVGWETMTLGVTSLNDGANQLQSGSQELQTGLAGGADQVSGIQVSEANITKFSNPVSFKGETVNSYNYYRDSTAPYIISLALFVGILILSFIVDFKRPVTLPGSLFSWYASKLMQLSLFAIAQGLMVSLFSLFILKLQVNNVGLFILFTIFVSLAFMSIIFFLVAIGGNIGRFIALAFIVLQLSTTGSNLPIPMLPENLQALSKFLPLTYSNAGLKAVISLGDPGFMMANAFVLLICLVAFLVLTFIVFAVSYKHVARYIAEKNQVAEATV</sequence>
<reference evidence="7 8" key="1">
    <citation type="submission" date="2020-08" db="EMBL/GenBank/DDBJ databases">
        <title>A Genomic Blueprint of the Chicken Gut Microbiome.</title>
        <authorList>
            <person name="Gilroy R."/>
            <person name="Ravi A."/>
            <person name="Getino M."/>
            <person name="Pursley I."/>
            <person name="Horton D.L."/>
            <person name="Alikhan N.-F."/>
            <person name="Baker D."/>
            <person name="Gharbi K."/>
            <person name="Hall N."/>
            <person name="Watson M."/>
            <person name="Adriaenssens E.M."/>
            <person name="Foster-Nyarko E."/>
            <person name="Jarju S."/>
            <person name="Secka A."/>
            <person name="Antonio M."/>
            <person name="Oren A."/>
            <person name="Chaudhuri R."/>
            <person name="La Ragione R.M."/>
            <person name="Hildebrand F."/>
            <person name="Pallen M.J."/>
        </authorList>
    </citation>
    <scope>NUCLEOTIDE SEQUENCE [LARGE SCALE GENOMIC DNA]</scope>
    <source>
        <strain evidence="7 8">Sa2BUA9</strain>
    </source>
</reference>
<gene>
    <name evidence="7" type="ORF">H9650_11705</name>
</gene>
<dbReference type="NCBIfam" id="TIGR03062">
    <property type="entry name" value="pip_yhgE_Cterm"/>
    <property type="match status" value="1"/>
</dbReference>
<evidence type="ECO:0000256" key="4">
    <source>
        <dbReference type="ARBA" id="ARBA00023136"/>
    </source>
</evidence>